<dbReference type="STRING" id="649638.Trad_0489"/>
<dbReference type="EMBL" id="CP002049">
    <property type="protein sequence ID" value="ADI13626.1"/>
    <property type="molecule type" value="Genomic_DNA"/>
</dbReference>
<dbReference type="Gene3D" id="3.40.50.720">
    <property type="entry name" value="NAD(P)-binding Rossmann-like Domain"/>
    <property type="match status" value="1"/>
</dbReference>
<dbReference type="SUPFAM" id="SSF51735">
    <property type="entry name" value="NAD(P)-binding Rossmann-fold domains"/>
    <property type="match status" value="1"/>
</dbReference>
<dbReference type="InterPro" id="IPR036291">
    <property type="entry name" value="NAD(P)-bd_dom_sf"/>
</dbReference>
<gene>
    <name evidence="2" type="ordered locus">Trad_0489</name>
</gene>
<feature type="domain" description="NAD(P)-binding" evidence="1">
    <location>
        <begin position="7"/>
        <end position="198"/>
    </location>
</feature>
<dbReference type="PANTHER" id="PTHR43355">
    <property type="entry name" value="FLAVIN REDUCTASE (NADPH)"/>
    <property type="match status" value="1"/>
</dbReference>
<proteinExistence type="predicted"/>
<accession>D7CS94</accession>
<reference evidence="3" key="1">
    <citation type="submission" date="2010-05" db="EMBL/GenBank/DDBJ databases">
        <title>The complete genome of Truepera radiovictris DSM 17093.</title>
        <authorList>
            <consortium name="US DOE Joint Genome Institute (JGI-PGF)"/>
            <person name="Lucas S."/>
            <person name="Copeland A."/>
            <person name="Lapidus A."/>
            <person name="Glavina del Rio T."/>
            <person name="Dalin E."/>
            <person name="Tice H."/>
            <person name="Bruce D."/>
            <person name="Goodwin L."/>
            <person name="Pitluck S."/>
            <person name="Kyrpides N."/>
            <person name="Mavromatis K."/>
            <person name="Ovchinnikova G."/>
            <person name="Munk A.C."/>
            <person name="Detter J.C."/>
            <person name="Han C."/>
            <person name="Tapia R."/>
            <person name="Land M."/>
            <person name="Hauser L."/>
            <person name="Markowitz V."/>
            <person name="Cheng J.-F."/>
            <person name="Hugenholtz P."/>
            <person name="Woyke T."/>
            <person name="Wu D."/>
            <person name="Tindall B."/>
            <person name="Pomrenke H.G."/>
            <person name="Brambilla E."/>
            <person name="Klenk H.-P."/>
            <person name="Eisen J.A."/>
        </authorList>
    </citation>
    <scope>NUCLEOTIDE SEQUENCE [LARGE SCALE GENOMIC DNA]</scope>
    <source>
        <strain evidence="3">DSM 17093 / CIP 108686 / LMG 22925 / RQ-24</strain>
    </source>
</reference>
<dbReference type="CDD" id="cd05244">
    <property type="entry name" value="BVR-B_like_SDR_a"/>
    <property type="match status" value="1"/>
</dbReference>
<dbReference type="RefSeq" id="WP_013177006.1">
    <property type="nucleotide sequence ID" value="NC_014221.1"/>
</dbReference>
<dbReference type="Proteomes" id="UP000000379">
    <property type="component" value="Chromosome"/>
</dbReference>
<dbReference type="AlphaFoldDB" id="D7CS94"/>
<reference evidence="2 3" key="2">
    <citation type="journal article" date="2011" name="Stand. Genomic Sci.">
        <title>Complete genome sequence of Truepera radiovictrix type strain (RQ-24).</title>
        <authorList>
            <person name="Ivanova N."/>
            <person name="Rohde C."/>
            <person name="Munk C."/>
            <person name="Nolan M."/>
            <person name="Lucas S."/>
            <person name="Del Rio T.G."/>
            <person name="Tice H."/>
            <person name="Deshpande S."/>
            <person name="Cheng J.F."/>
            <person name="Tapia R."/>
            <person name="Han C."/>
            <person name="Goodwin L."/>
            <person name="Pitluck S."/>
            <person name="Liolios K."/>
            <person name="Mavromatis K."/>
            <person name="Mikhailova N."/>
            <person name="Pati A."/>
            <person name="Chen A."/>
            <person name="Palaniappan K."/>
            <person name="Land M."/>
            <person name="Hauser L."/>
            <person name="Chang Y.J."/>
            <person name="Jeffries C.D."/>
            <person name="Brambilla E."/>
            <person name="Rohde M."/>
            <person name="Goker M."/>
            <person name="Tindall B.J."/>
            <person name="Woyke T."/>
            <person name="Bristow J."/>
            <person name="Eisen J.A."/>
            <person name="Markowitz V."/>
            <person name="Hugenholtz P."/>
            <person name="Kyrpides N.C."/>
            <person name="Klenk H.P."/>
            <person name="Lapidus A."/>
        </authorList>
    </citation>
    <scope>NUCLEOTIDE SEQUENCE [LARGE SCALE GENOMIC DNA]</scope>
    <source>
        <strain evidence="3">DSM 17093 / CIP 108686 / LMG 22925 / RQ-24</strain>
    </source>
</reference>
<evidence type="ECO:0000313" key="3">
    <source>
        <dbReference type="Proteomes" id="UP000000379"/>
    </source>
</evidence>
<dbReference type="eggNOG" id="COG0702">
    <property type="taxonomic scope" value="Bacteria"/>
</dbReference>
<keyword evidence="3" id="KW-1185">Reference proteome</keyword>
<dbReference type="InterPro" id="IPR051606">
    <property type="entry name" value="Polyketide_Oxido-like"/>
</dbReference>
<organism evidence="2 3">
    <name type="scientific">Truepera radiovictrix (strain DSM 17093 / CIP 108686 / LMG 22925 / RQ-24)</name>
    <dbReference type="NCBI Taxonomy" id="649638"/>
    <lineage>
        <taxon>Bacteria</taxon>
        <taxon>Thermotogati</taxon>
        <taxon>Deinococcota</taxon>
        <taxon>Deinococci</taxon>
        <taxon>Trueperales</taxon>
        <taxon>Trueperaceae</taxon>
        <taxon>Truepera</taxon>
    </lineage>
</organism>
<evidence type="ECO:0000313" key="2">
    <source>
        <dbReference type="EMBL" id="ADI13626.1"/>
    </source>
</evidence>
<dbReference type="KEGG" id="tra:Trad_0489"/>
<dbReference type="GO" id="GO:0042602">
    <property type="term" value="F:riboflavin reductase (NADPH) activity"/>
    <property type="evidence" value="ECO:0007669"/>
    <property type="project" value="TreeGrafter"/>
</dbReference>
<protein>
    <submittedName>
        <fullName evidence="2">NmrA family protein</fullName>
    </submittedName>
</protein>
<dbReference type="PANTHER" id="PTHR43355:SF2">
    <property type="entry name" value="FLAVIN REDUCTASE (NADPH)"/>
    <property type="match status" value="1"/>
</dbReference>
<dbReference type="HOGENOM" id="CLU_025711_4_5_0"/>
<name>D7CS94_TRURR</name>
<dbReference type="GO" id="GO:0004074">
    <property type="term" value="F:biliverdin reductase [NAD(P)H] activity"/>
    <property type="evidence" value="ECO:0007669"/>
    <property type="project" value="TreeGrafter"/>
</dbReference>
<dbReference type="Pfam" id="PF13460">
    <property type="entry name" value="NAD_binding_10"/>
    <property type="match status" value="1"/>
</dbReference>
<sequence length="212" mass="22534">MKLAVFGGTGKTGRPLLEQALAAGHEVRALVRDPGKLPLSLSGHERLELIQGDALDPEAVARTVKGVDAVLSVLGQTKGSPPDLVTRATENILAAMHAHGVRRIVTLTGAGVPDPRDRPKLIDRVFTFLLKRLSGAVLEDGEQHAARLKASGLAWTVVRAPRLTNGPHTGSYRVGFVGKDSGVQVSRADVADFMLQEVASSRFVQQMPVVTS</sequence>
<evidence type="ECO:0000259" key="1">
    <source>
        <dbReference type="Pfam" id="PF13460"/>
    </source>
</evidence>
<dbReference type="OrthoDB" id="3763081at2"/>
<dbReference type="InterPro" id="IPR016040">
    <property type="entry name" value="NAD(P)-bd_dom"/>
</dbReference>